<feature type="transmembrane region" description="Helical" evidence="6">
    <location>
        <begin position="29"/>
        <end position="47"/>
    </location>
</feature>
<sequence>MPQIENDRKKSGMPKSIPYIIANEIAERFSFYGLRSIMVTYMAVAFFNPHNIASLTTEADAKANEMSHLFVTLAYFMPLVGAIMADWFFGKYRVILFVSIVYTIGHFILSVAGPSYPVFALGLIVIACCAGGIKSNVSANLGDQFNKSNENLLSKAYGWFYMAINTGGTLAPIFIPVLKDRYGPEVAFGVPGILMALATIIFFIGRKKYKKVPPAGVKKENFVTITFYALVKLFSRKAGQKVWDAVGEKYSPKSIDAVQAVYRILAIFAFTVVFWALWDQNLSEWVLQATRLDLTLWGDFQILPEQVNAINPFLVVALIPVFSYLVFPFLEKRGLTVSPLRKIGAGLLIIGLAFVVIALLQEKVDIGQKPSVWWQILAYVLLAASEVLVSVTCLEYAYTHAPKSMKSTMSAMYLLGISAGNLVVGLINGNIVNKGFFSQFTGAKYYWMFLVILAVTFVLFLIISKRLPEKSYVGVDEEEALAKSV</sequence>
<feature type="transmembrane region" description="Helical" evidence="6">
    <location>
        <begin position="342"/>
        <end position="360"/>
    </location>
</feature>
<organism evidence="7 8">
    <name type="scientific">Sediminibacterium roseum</name>
    <dbReference type="NCBI Taxonomy" id="1978412"/>
    <lineage>
        <taxon>Bacteria</taxon>
        <taxon>Pseudomonadati</taxon>
        <taxon>Bacteroidota</taxon>
        <taxon>Chitinophagia</taxon>
        <taxon>Chitinophagales</taxon>
        <taxon>Chitinophagaceae</taxon>
        <taxon>Sediminibacterium</taxon>
    </lineage>
</organism>
<dbReference type="InterPro" id="IPR000109">
    <property type="entry name" value="POT_fam"/>
</dbReference>
<evidence type="ECO:0000313" key="7">
    <source>
        <dbReference type="EMBL" id="NCI48651.1"/>
    </source>
</evidence>
<reference evidence="7 8" key="1">
    <citation type="submission" date="2020-01" db="EMBL/GenBank/DDBJ databases">
        <title>Genome analysis.</title>
        <authorList>
            <person name="Wu S."/>
            <person name="Wang G."/>
        </authorList>
    </citation>
    <scope>NUCLEOTIDE SEQUENCE [LARGE SCALE GENOMIC DNA]</scope>
    <source>
        <strain evidence="7 8">SYL130</strain>
    </source>
</reference>
<keyword evidence="5 6" id="KW-0472">Membrane</keyword>
<feature type="transmembrane region" description="Helical" evidence="6">
    <location>
        <begin position="309"/>
        <end position="330"/>
    </location>
</feature>
<feature type="transmembrane region" description="Helical" evidence="6">
    <location>
        <begin position="445"/>
        <end position="463"/>
    </location>
</feature>
<dbReference type="PROSITE" id="PS01022">
    <property type="entry name" value="PTR2_1"/>
    <property type="match status" value="1"/>
</dbReference>
<evidence type="ECO:0000256" key="1">
    <source>
        <dbReference type="ARBA" id="ARBA00004141"/>
    </source>
</evidence>
<dbReference type="RefSeq" id="WP_161816969.1">
    <property type="nucleotide sequence ID" value="NZ_JAACJS010000002.1"/>
</dbReference>
<name>A0ABW9ZUW1_9BACT</name>
<dbReference type="Proteomes" id="UP000753802">
    <property type="component" value="Unassembled WGS sequence"/>
</dbReference>
<feature type="transmembrane region" description="Helical" evidence="6">
    <location>
        <begin position="372"/>
        <end position="398"/>
    </location>
</feature>
<dbReference type="InterPro" id="IPR018456">
    <property type="entry name" value="PTR2_symporter_CS"/>
</dbReference>
<feature type="transmembrane region" description="Helical" evidence="6">
    <location>
        <begin position="67"/>
        <end position="89"/>
    </location>
</feature>
<proteinExistence type="inferred from homology"/>
<keyword evidence="4 6" id="KW-1133">Transmembrane helix</keyword>
<evidence type="ECO:0000256" key="4">
    <source>
        <dbReference type="ARBA" id="ARBA00022989"/>
    </source>
</evidence>
<dbReference type="SUPFAM" id="SSF103473">
    <property type="entry name" value="MFS general substrate transporter"/>
    <property type="match status" value="1"/>
</dbReference>
<feature type="transmembrane region" description="Helical" evidence="6">
    <location>
        <begin position="94"/>
        <end position="112"/>
    </location>
</feature>
<comment type="similarity">
    <text evidence="2">Belongs to the major facilitator superfamily. Proton-dependent oligopeptide transporter (POT/PTR) (TC 2.A.17) family.</text>
</comment>
<dbReference type="Gene3D" id="1.20.1250.20">
    <property type="entry name" value="MFS general substrate transporter like domains"/>
    <property type="match status" value="2"/>
</dbReference>
<comment type="caution">
    <text evidence="7">The sequence shown here is derived from an EMBL/GenBank/DDBJ whole genome shotgun (WGS) entry which is preliminary data.</text>
</comment>
<evidence type="ECO:0000313" key="8">
    <source>
        <dbReference type="Proteomes" id="UP000753802"/>
    </source>
</evidence>
<evidence type="ECO:0000256" key="5">
    <source>
        <dbReference type="ARBA" id="ARBA00023136"/>
    </source>
</evidence>
<evidence type="ECO:0000256" key="3">
    <source>
        <dbReference type="ARBA" id="ARBA00022692"/>
    </source>
</evidence>
<gene>
    <name evidence="7" type="ORF">GWC95_01860</name>
</gene>
<feature type="transmembrane region" description="Helical" evidence="6">
    <location>
        <begin position="187"/>
        <end position="205"/>
    </location>
</feature>
<feature type="transmembrane region" description="Helical" evidence="6">
    <location>
        <begin position="158"/>
        <end position="175"/>
    </location>
</feature>
<keyword evidence="8" id="KW-1185">Reference proteome</keyword>
<dbReference type="InterPro" id="IPR036259">
    <property type="entry name" value="MFS_trans_sf"/>
</dbReference>
<feature type="transmembrane region" description="Helical" evidence="6">
    <location>
        <begin position="410"/>
        <end position="433"/>
    </location>
</feature>
<evidence type="ECO:0000256" key="6">
    <source>
        <dbReference type="SAM" id="Phobius"/>
    </source>
</evidence>
<keyword evidence="3 6" id="KW-0812">Transmembrane</keyword>
<protein>
    <submittedName>
        <fullName evidence="7">POT family MFS transporter</fullName>
    </submittedName>
</protein>
<dbReference type="PANTHER" id="PTHR11654">
    <property type="entry name" value="OLIGOPEPTIDE TRANSPORTER-RELATED"/>
    <property type="match status" value="1"/>
</dbReference>
<comment type="subcellular location">
    <subcellularLocation>
        <location evidence="1">Membrane</location>
        <topology evidence="1">Multi-pass membrane protein</topology>
    </subcellularLocation>
</comment>
<dbReference type="Pfam" id="PF00854">
    <property type="entry name" value="PTR2"/>
    <property type="match status" value="1"/>
</dbReference>
<accession>A0ABW9ZUW1</accession>
<feature type="transmembrane region" description="Helical" evidence="6">
    <location>
        <begin position="260"/>
        <end position="278"/>
    </location>
</feature>
<evidence type="ECO:0000256" key="2">
    <source>
        <dbReference type="ARBA" id="ARBA00005982"/>
    </source>
</evidence>
<dbReference type="EMBL" id="JAACJS010000002">
    <property type="protein sequence ID" value="NCI48651.1"/>
    <property type="molecule type" value="Genomic_DNA"/>
</dbReference>
<feature type="transmembrane region" description="Helical" evidence="6">
    <location>
        <begin position="118"/>
        <end position="137"/>
    </location>
</feature>